<evidence type="ECO:0000256" key="2">
    <source>
        <dbReference type="ARBA" id="ARBA00022801"/>
    </source>
</evidence>
<evidence type="ECO:0000259" key="6">
    <source>
        <dbReference type="Pfam" id="PF02837"/>
    </source>
</evidence>
<dbReference type="InterPro" id="IPR006104">
    <property type="entry name" value="Glyco_hydro_2_N"/>
</dbReference>
<keyword evidence="3" id="KW-0326">Glycosidase</keyword>
<name>A0A2T3HKF5_9SPHI</name>
<dbReference type="GO" id="GO:0005975">
    <property type="term" value="P:carbohydrate metabolic process"/>
    <property type="evidence" value="ECO:0007669"/>
    <property type="project" value="InterPro"/>
</dbReference>
<proteinExistence type="inferred from homology"/>
<evidence type="ECO:0000313" key="8">
    <source>
        <dbReference type="Proteomes" id="UP000240912"/>
    </source>
</evidence>
<sequence>MKCVSAKQAAIYKFVFEPHKNTSDRHQFDNLKAALGDSIAGTKQPIAPMQAFKAFIILSFLLASATASAQWKPAGQRIASRWAAGVRPENAWREYPRPQLVRSSWLNLNGLWDYAITGRGASKPEQWSGNILVPYAIESSLSGVGTALQPNQYLWYRRRLRLPEDWAGKRLLLHFGAVDYQCTVYINGSQAGVHTGSADPFTFDISPWLTAGEQEIILKVSDPTDSDIQPRGKQSLRPEGFWYTAVSGIWQTVWVEPVSQTHVTAFLPEADIDRSVISFHTHVANLQGNEFFDIKIYFKDKLIQSRSVAYQPRLSISLKNAHLWRPADPALYQVTATLKRRERVLDTFRSYFAMRKISLGPDQAGQVRILLNNQAIFQWGVLDQGWWPESLLTPPSDEALRYDMQVIKALGFNLIRKHIKVEPSRFYYHADQMGLLVWQDMPSGFLGLHHPEQHVKFDAAKDWERPSLSAALYEAEWKAIIDNLRFFSSIVAWVPFNEGWGQYDTERIARWTKSYDSTRLVNAASGWTDRNIGDMYDAHQYPGPSMEPGSQNPGRALVLGEFGGLGWPLSGHLWDARKKNWGYRNFASQADFTKAYASVIKNVYPLIARGLSAAIYTQTSDVEAEVNGLLTYDRKVLKLDTGLAASLHADLFKSYAAPVWLVRDGEEAPAQMRLSREQPAAGWLTAGTEASLFRAEQAPVKLLKGQRIWSVADFDSRPGQRPAMKIYAQGHLKIFLNGMLVCDKTILTKRHYDELNLGDYSHLLRAGKNRLAVVLTDVTADSAFDYGLYSFSLSNDKPQSN</sequence>
<dbReference type="InterPro" id="IPR051913">
    <property type="entry name" value="GH2_Domain-Containing"/>
</dbReference>
<dbReference type="Pfam" id="PF00703">
    <property type="entry name" value="Glyco_hydro_2"/>
    <property type="match status" value="1"/>
</dbReference>
<evidence type="ECO:0000313" key="7">
    <source>
        <dbReference type="EMBL" id="PST82871.1"/>
    </source>
</evidence>
<dbReference type="AlphaFoldDB" id="A0A2T3HKF5"/>
<dbReference type="Pfam" id="PF02837">
    <property type="entry name" value="Glyco_hydro_2_N"/>
    <property type="match status" value="1"/>
</dbReference>
<dbReference type="Gene3D" id="3.20.20.80">
    <property type="entry name" value="Glycosidases"/>
    <property type="match status" value="1"/>
</dbReference>
<protein>
    <submittedName>
        <fullName evidence="7">Beta-galactosidase</fullName>
    </submittedName>
</protein>
<reference evidence="7 8" key="1">
    <citation type="submission" date="2018-03" db="EMBL/GenBank/DDBJ databases">
        <authorList>
            <person name="Keele B.F."/>
        </authorList>
    </citation>
    <scope>NUCLEOTIDE SEQUENCE [LARGE SCALE GENOMIC DNA]</scope>
    <source>
        <strain evidence="7 8">YL28-9</strain>
    </source>
</reference>
<dbReference type="GO" id="GO:0004553">
    <property type="term" value="F:hydrolase activity, hydrolyzing O-glycosyl compounds"/>
    <property type="evidence" value="ECO:0007669"/>
    <property type="project" value="InterPro"/>
</dbReference>
<feature type="domain" description="Glycosyl hydrolases family 2 sugar binding" evidence="6">
    <location>
        <begin position="151"/>
        <end position="226"/>
    </location>
</feature>
<dbReference type="InterPro" id="IPR036156">
    <property type="entry name" value="Beta-gal/glucu_dom_sf"/>
</dbReference>
<feature type="domain" description="Glycoside hydrolase family 2 immunoglobulin-like beta-sandwich" evidence="4">
    <location>
        <begin position="309"/>
        <end position="355"/>
    </location>
</feature>
<dbReference type="Proteomes" id="UP000240912">
    <property type="component" value="Unassembled WGS sequence"/>
</dbReference>
<organism evidence="7 8">
    <name type="scientific">Pedobacter yulinensis</name>
    <dbReference type="NCBI Taxonomy" id="2126353"/>
    <lineage>
        <taxon>Bacteria</taxon>
        <taxon>Pseudomonadati</taxon>
        <taxon>Bacteroidota</taxon>
        <taxon>Sphingobacteriia</taxon>
        <taxon>Sphingobacteriales</taxon>
        <taxon>Sphingobacteriaceae</taxon>
        <taxon>Pedobacter</taxon>
    </lineage>
</organism>
<evidence type="ECO:0000256" key="3">
    <source>
        <dbReference type="ARBA" id="ARBA00023295"/>
    </source>
</evidence>
<evidence type="ECO:0000259" key="4">
    <source>
        <dbReference type="Pfam" id="PF00703"/>
    </source>
</evidence>
<comment type="similarity">
    <text evidence="1">Belongs to the glycosyl hydrolase 2 family.</text>
</comment>
<dbReference type="Pfam" id="PF02836">
    <property type="entry name" value="Glyco_hydro_2_C"/>
    <property type="match status" value="1"/>
</dbReference>
<dbReference type="InterPro" id="IPR017853">
    <property type="entry name" value="GH"/>
</dbReference>
<dbReference type="InterPro" id="IPR013783">
    <property type="entry name" value="Ig-like_fold"/>
</dbReference>
<dbReference type="InterPro" id="IPR008979">
    <property type="entry name" value="Galactose-bd-like_sf"/>
</dbReference>
<evidence type="ECO:0000256" key="1">
    <source>
        <dbReference type="ARBA" id="ARBA00007401"/>
    </source>
</evidence>
<keyword evidence="8" id="KW-1185">Reference proteome</keyword>
<dbReference type="PANTHER" id="PTHR42732">
    <property type="entry name" value="BETA-GALACTOSIDASE"/>
    <property type="match status" value="1"/>
</dbReference>
<evidence type="ECO:0000259" key="5">
    <source>
        <dbReference type="Pfam" id="PF02836"/>
    </source>
</evidence>
<dbReference type="SUPFAM" id="SSF49785">
    <property type="entry name" value="Galactose-binding domain-like"/>
    <property type="match status" value="1"/>
</dbReference>
<dbReference type="InterPro" id="IPR006103">
    <property type="entry name" value="Glyco_hydro_2_cat"/>
</dbReference>
<dbReference type="Gene3D" id="2.60.120.260">
    <property type="entry name" value="Galactose-binding domain-like"/>
    <property type="match status" value="1"/>
</dbReference>
<dbReference type="SUPFAM" id="SSF49303">
    <property type="entry name" value="beta-Galactosidase/glucuronidase domain"/>
    <property type="match status" value="1"/>
</dbReference>
<dbReference type="Gene3D" id="2.60.40.10">
    <property type="entry name" value="Immunoglobulins"/>
    <property type="match status" value="1"/>
</dbReference>
<dbReference type="PANTHER" id="PTHR42732:SF2">
    <property type="entry name" value="BETA-MANNOSIDASE"/>
    <property type="match status" value="1"/>
</dbReference>
<gene>
    <name evidence="7" type="ORF">C7T94_09555</name>
</gene>
<dbReference type="SUPFAM" id="SSF51445">
    <property type="entry name" value="(Trans)glycosidases"/>
    <property type="match status" value="1"/>
</dbReference>
<keyword evidence="2" id="KW-0378">Hydrolase</keyword>
<accession>A0A2T3HKF5</accession>
<feature type="domain" description="Glycoside hydrolase family 2 catalytic" evidence="5">
    <location>
        <begin position="398"/>
        <end position="532"/>
    </location>
</feature>
<dbReference type="InterPro" id="IPR006102">
    <property type="entry name" value="Ig-like_GH2"/>
</dbReference>
<comment type="caution">
    <text evidence="7">The sequence shown here is derived from an EMBL/GenBank/DDBJ whole genome shotgun (WGS) entry which is preliminary data.</text>
</comment>
<dbReference type="OrthoDB" id="9801077at2"/>
<dbReference type="EMBL" id="PYLS01000005">
    <property type="protein sequence ID" value="PST82871.1"/>
    <property type="molecule type" value="Genomic_DNA"/>
</dbReference>